<name>A0A1H6CRP4_9ACTN</name>
<proteinExistence type="predicted"/>
<dbReference type="RefSeq" id="WP_146087487.1">
    <property type="nucleotide sequence ID" value="NZ_FNVO01000011.1"/>
</dbReference>
<accession>A0A1H6CRP4</accession>
<keyword evidence="2" id="KW-1185">Reference proteome</keyword>
<dbReference type="EMBL" id="FNVO01000011">
    <property type="protein sequence ID" value="SEG75558.1"/>
    <property type="molecule type" value="Genomic_DNA"/>
</dbReference>
<evidence type="ECO:0000313" key="2">
    <source>
        <dbReference type="Proteomes" id="UP000236723"/>
    </source>
</evidence>
<protein>
    <submittedName>
        <fullName evidence="1">Uncharacterized protein</fullName>
    </submittedName>
</protein>
<dbReference type="Proteomes" id="UP000236723">
    <property type="component" value="Unassembled WGS sequence"/>
</dbReference>
<dbReference type="OrthoDB" id="3481325at2"/>
<dbReference type="AlphaFoldDB" id="A0A1H6CRP4"/>
<reference evidence="2" key="1">
    <citation type="submission" date="2016-10" db="EMBL/GenBank/DDBJ databases">
        <authorList>
            <person name="Varghese N."/>
            <person name="Submissions S."/>
        </authorList>
    </citation>
    <scope>NUCLEOTIDE SEQUENCE [LARGE SCALE GENOMIC DNA]</scope>
    <source>
        <strain evidence="2">DSM 43163</strain>
    </source>
</reference>
<organism evidence="1 2">
    <name type="scientific">Thermomonospora echinospora</name>
    <dbReference type="NCBI Taxonomy" id="1992"/>
    <lineage>
        <taxon>Bacteria</taxon>
        <taxon>Bacillati</taxon>
        <taxon>Actinomycetota</taxon>
        <taxon>Actinomycetes</taxon>
        <taxon>Streptosporangiales</taxon>
        <taxon>Thermomonosporaceae</taxon>
        <taxon>Thermomonospora</taxon>
    </lineage>
</organism>
<sequence>MNLTDATRMIMAESAAFPELMRAARDVYDELSAGRRVHYTALNWILREAGRKDLYGVLRQKHGTGAFEDMVTALCREIDRQAPVPSR</sequence>
<evidence type="ECO:0000313" key="1">
    <source>
        <dbReference type="EMBL" id="SEG75558.1"/>
    </source>
</evidence>
<gene>
    <name evidence="1" type="ORF">SAMN04489712_11156</name>
</gene>